<dbReference type="RefSeq" id="WP_318799238.1">
    <property type="nucleotide sequence ID" value="NZ_JARUJP010000038.1"/>
</dbReference>
<keyword evidence="1" id="KW-0677">Repeat</keyword>
<feature type="domain" description="Tox-WTIP" evidence="3">
    <location>
        <begin position="599"/>
        <end position="663"/>
    </location>
</feature>
<dbReference type="InterPro" id="IPR013320">
    <property type="entry name" value="ConA-like_dom_sf"/>
</dbReference>
<dbReference type="Gene3D" id="2.180.10.10">
    <property type="entry name" value="RHS repeat-associated core"/>
    <property type="match status" value="1"/>
</dbReference>
<dbReference type="Pfam" id="PF15654">
    <property type="entry name" value="Tox-WTIP"/>
    <property type="match status" value="1"/>
</dbReference>
<dbReference type="InterPro" id="IPR056823">
    <property type="entry name" value="TEN-like_YD-shell"/>
</dbReference>
<feature type="region of interest" description="Disordered" evidence="2">
    <location>
        <begin position="560"/>
        <end position="602"/>
    </location>
</feature>
<dbReference type="EMBL" id="JARUJP010000038">
    <property type="protein sequence ID" value="MDW8803045.1"/>
    <property type="molecule type" value="Genomic_DNA"/>
</dbReference>
<dbReference type="Pfam" id="PF25023">
    <property type="entry name" value="TEN_YD-shell"/>
    <property type="match status" value="1"/>
</dbReference>
<comment type="caution">
    <text evidence="5">The sequence shown here is derived from an EMBL/GenBank/DDBJ whole genome shotgun (WGS) entry which is preliminary data.</text>
</comment>
<feature type="compositionally biased region" description="Basic and acidic residues" evidence="2">
    <location>
        <begin position="560"/>
        <end position="586"/>
    </location>
</feature>
<dbReference type="InterPro" id="IPR050708">
    <property type="entry name" value="T6SS_VgrG/RHS"/>
</dbReference>
<dbReference type="PANTHER" id="PTHR32305:SF17">
    <property type="entry name" value="TRNA NUCLEASE WAPA"/>
    <property type="match status" value="1"/>
</dbReference>
<evidence type="ECO:0000256" key="2">
    <source>
        <dbReference type="SAM" id="MobiDB-lite"/>
    </source>
</evidence>
<evidence type="ECO:0000256" key="1">
    <source>
        <dbReference type="ARBA" id="ARBA00022737"/>
    </source>
</evidence>
<evidence type="ECO:0000259" key="3">
    <source>
        <dbReference type="Pfam" id="PF15654"/>
    </source>
</evidence>
<dbReference type="Proteomes" id="UP001281656">
    <property type="component" value="Unassembled WGS sequence"/>
</dbReference>
<protein>
    <submittedName>
        <fullName evidence="5">RHS repeat-associated core domain-containing protein</fullName>
    </submittedName>
</protein>
<proteinExistence type="predicted"/>
<gene>
    <name evidence="5" type="ORF">P8V03_18065</name>
</gene>
<dbReference type="PANTHER" id="PTHR32305">
    <property type="match status" value="1"/>
</dbReference>
<evidence type="ECO:0000313" key="6">
    <source>
        <dbReference type="Proteomes" id="UP001281656"/>
    </source>
</evidence>
<dbReference type="InterPro" id="IPR028898">
    <property type="entry name" value="Tox-WTIP_dom"/>
</dbReference>
<accession>A0ABU4JY38</accession>
<keyword evidence="6" id="KW-1185">Reference proteome</keyword>
<dbReference type="NCBIfam" id="TIGR03696">
    <property type="entry name" value="Rhs_assc_core"/>
    <property type="match status" value="1"/>
</dbReference>
<dbReference type="InterPro" id="IPR022385">
    <property type="entry name" value="Rhs_assc_core"/>
</dbReference>
<name>A0ABU4JY38_9CLOT</name>
<organism evidence="5 6">
    <name type="scientific">Clostridium tanneri</name>
    <dbReference type="NCBI Taxonomy" id="3037988"/>
    <lineage>
        <taxon>Bacteria</taxon>
        <taxon>Bacillati</taxon>
        <taxon>Bacillota</taxon>
        <taxon>Clostridia</taxon>
        <taxon>Eubacteriales</taxon>
        <taxon>Clostridiaceae</taxon>
        <taxon>Clostridium</taxon>
    </lineage>
</organism>
<evidence type="ECO:0000313" key="5">
    <source>
        <dbReference type="EMBL" id="MDW8803045.1"/>
    </source>
</evidence>
<feature type="domain" description="Teneurin-like YD-shell" evidence="4">
    <location>
        <begin position="214"/>
        <end position="467"/>
    </location>
</feature>
<dbReference type="SUPFAM" id="SSF49899">
    <property type="entry name" value="Concanavalin A-like lectins/glucanases"/>
    <property type="match status" value="1"/>
</dbReference>
<sequence>MTAWANIGIGGTGSRLIIANEGTNRNLFNVYVDEKNKLNLAVINNSNNFTNVITVDEELIPGQWYFVAVSWIFNGTTLKCSLYLNNKVYNKEVIDFRDFTGVKTAVGSNIGGDYALKGLIKKFSYSPRELMDAEILKMYHGSRVKYEYDSIGRVVRKKIRIGLKEFETQYGYEGGNKISSTTNRLSSVQNELNPINYSHDDNGNITKIIDNGKVIEYRYNELNELVKEINGITQKIIDYSYDAGGNIAERIETPLSGGTSVTTGSYQYDLIWKDKLTHYNGKEITHDNAGNPLTYNNYSYTWEEGRQLKSIVGNGQNISFRYNDAGIRTEKNVDGVVTRYYLIGNKVVLEDNGIDRIYYTYDSNDDLLSMNLNGEEYYYIRNGQGDIIGLFDKNAKQVVSYVYGTWGRLISIKNESGIDITNDKSHVGYKNSYRYRGYRYDGETELYYLNSRYYNPEWGRYLNADALVGITGLLLSHNVFVYSMNNPVNMVDPNGYLPRLLENAIQGARNFAERTYNYVTDVAVEVKETVKNVVSSAINNFAFSSWKPLGHKDWEYRHDEADESTREREHVHLRGEGREYQQDIKGGRRKKQNPYGLPDPPKKVRKLLKEKGNWDWDTNASKNIVAKTLVISGGSYLIYRSIRMIPSLAPPLWWTIPVNVITP</sequence>
<evidence type="ECO:0000259" key="4">
    <source>
        <dbReference type="Pfam" id="PF25023"/>
    </source>
</evidence>
<reference evidence="5 6" key="1">
    <citation type="submission" date="2023-04" db="EMBL/GenBank/DDBJ databases">
        <title>Clostridium tannerae sp. nov., isolated from the fecal material of an alpaca.</title>
        <authorList>
            <person name="Miller S."/>
            <person name="Hendry M."/>
            <person name="King J."/>
            <person name="Sankaranarayanan K."/>
            <person name="Lawson P.A."/>
        </authorList>
    </citation>
    <scope>NUCLEOTIDE SEQUENCE [LARGE SCALE GENOMIC DNA]</scope>
    <source>
        <strain evidence="5 6">A1-XYC3</strain>
    </source>
</reference>
<dbReference type="Pfam" id="PF13385">
    <property type="entry name" value="Laminin_G_3"/>
    <property type="match status" value="1"/>
</dbReference>